<dbReference type="Gene3D" id="3.30.930.10">
    <property type="entry name" value="Bira Bifunctional Protein, Domain 2"/>
    <property type="match status" value="1"/>
</dbReference>
<evidence type="ECO:0000256" key="1">
    <source>
        <dbReference type="ARBA" id="ARBA00008226"/>
    </source>
</evidence>
<dbReference type="Proteomes" id="UP000054538">
    <property type="component" value="Unassembled WGS sequence"/>
</dbReference>
<dbReference type="EC" id="6.1.1.22" evidence="2"/>
<dbReference type="InterPro" id="IPR002312">
    <property type="entry name" value="Asp/Asn-tRNA-synth_IIb"/>
</dbReference>
<evidence type="ECO:0000256" key="6">
    <source>
        <dbReference type="ARBA" id="ARBA00022917"/>
    </source>
</evidence>
<dbReference type="NCBIfam" id="NF003037">
    <property type="entry name" value="PRK03932.1"/>
    <property type="match status" value="1"/>
</dbReference>
<dbReference type="FunFam" id="3.30.930.10:FF:000016">
    <property type="entry name" value="Asparagine--tRNA ligase"/>
    <property type="match status" value="1"/>
</dbReference>
<evidence type="ECO:0000256" key="7">
    <source>
        <dbReference type="ARBA" id="ARBA00023146"/>
    </source>
</evidence>
<evidence type="ECO:0000259" key="11">
    <source>
        <dbReference type="PROSITE" id="PS50862"/>
    </source>
</evidence>
<reference evidence="12 13" key="1">
    <citation type="submission" date="2014-04" db="EMBL/GenBank/DDBJ databases">
        <authorList>
            <consortium name="DOE Joint Genome Institute"/>
            <person name="Kuo A."/>
            <person name="Kohler A."/>
            <person name="Jargeat P."/>
            <person name="Nagy L.G."/>
            <person name="Floudas D."/>
            <person name="Copeland A."/>
            <person name="Barry K.W."/>
            <person name="Cichocki N."/>
            <person name="Veneault-Fourrey C."/>
            <person name="LaButti K."/>
            <person name="Lindquist E.A."/>
            <person name="Lipzen A."/>
            <person name="Lundell T."/>
            <person name="Morin E."/>
            <person name="Murat C."/>
            <person name="Sun H."/>
            <person name="Tunlid A."/>
            <person name="Henrissat B."/>
            <person name="Grigoriev I.V."/>
            <person name="Hibbett D.S."/>
            <person name="Martin F."/>
            <person name="Nordberg H.P."/>
            <person name="Cantor M.N."/>
            <person name="Hua S.X."/>
        </authorList>
    </citation>
    <scope>NUCLEOTIDE SEQUENCE [LARGE SCALE GENOMIC DNA]</scope>
    <source>
        <strain evidence="12 13">Ve08.2h10</strain>
    </source>
</reference>
<evidence type="ECO:0000256" key="10">
    <source>
        <dbReference type="SAM" id="MobiDB-lite"/>
    </source>
</evidence>
<dbReference type="PANTHER" id="PTHR22594:SF34">
    <property type="entry name" value="ASPARAGINE--TRNA LIGASE, MITOCHONDRIAL-RELATED"/>
    <property type="match status" value="1"/>
</dbReference>
<dbReference type="Pfam" id="PF01336">
    <property type="entry name" value="tRNA_anti-codon"/>
    <property type="match status" value="1"/>
</dbReference>
<dbReference type="InterPro" id="IPR045864">
    <property type="entry name" value="aa-tRNA-synth_II/BPL/LPL"/>
</dbReference>
<dbReference type="InterPro" id="IPR006195">
    <property type="entry name" value="aa-tRNA-synth_II"/>
</dbReference>
<accession>A0A0D0DXL2</accession>
<keyword evidence="3" id="KW-0436">Ligase</keyword>
<evidence type="ECO:0000256" key="4">
    <source>
        <dbReference type="ARBA" id="ARBA00022741"/>
    </source>
</evidence>
<sequence length="488" mass="54408">MFFKRFSSSSAWTLPQTIRQILSSGQQPASNIHVNGWVKSVRRQKNVTFVVINDGSCISGLQAVLTNNSSPTLHALTNGASVRMTGSIVASRGSGQAKELQVDAVEVLGECNPETYPIQKQALSVEYLRDHAHLRPRTDTNASMLRLRSALLKSLHDFFERHDFCYAHTPILTASDCEGAGETFRVTPSSTPSLVSPSHTFPPGSPPPDHHSEFFSHPAYLTVSSQLHLEALVSSLARIYTLSPCFRAEPSQTNRHLAEFWMLEAEWAWTRGVDDVCRLVEACAKHALGAGGDERALLTQGTARHEEKLSSLEAAASSEPWVRMTYTEAIAELEKYHVSADMKARPFVFEPKWGQGLQSEHEKWLSEVLVKGPVFVTDYPSAVKPFYMRLNDDERTVACFDLLVPYVGELVGGSLREERLDALQKRMSTHGLDPEGEEYGWYVDLRRFGSAPHGGFGMGFERLVSWVSGIENVRECIAMPRWAKRMLL</sequence>
<dbReference type="GO" id="GO:0005739">
    <property type="term" value="C:mitochondrion"/>
    <property type="evidence" value="ECO:0007669"/>
    <property type="project" value="TreeGrafter"/>
</dbReference>
<dbReference type="GO" id="GO:0004816">
    <property type="term" value="F:asparagine-tRNA ligase activity"/>
    <property type="evidence" value="ECO:0007669"/>
    <property type="project" value="UniProtKB-EC"/>
</dbReference>
<dbReference type="PRINTS" id="PR01042">
    <property type="entry name" value="TRNASYNTHASP"/>
</dbReference>
<dbReference type="CDD" id="cd04318">
    <property type="entry name" value="EcAsnRS_like_N"/>
    <property type="match status" value="1"/>
</dbReference>
<dbReference type="STRING" id="930991.A0A0D0DXL2"/>
<dbReference type="GO" id="GO:0003676">
    <property type="term" value="F:nucleic acid binding"/>
    <property type="evidence" value="ECO:0007669"/>
    <property type="project" value="InterPro"/>
</dbReference>
<dbReference type="PANTHER" id="PTHR22594">
    <property type="entry name" value="ASPARTYL/LYSYL-TRNA SYNTHETASE"/>
    <property type="match status" value="1"/>
</dbReference>
<dbReference type="InterPro" id="IPR004522">
    <property type="entry name" value="Asn-tRNA-ligase"/>
</dbReference>
<evidence type="ECO:0000256" key="8">
    <source>
        <dbReference type="ARBA" id="ARBA00029886"/>
    </source>
</evidence>
<dbReference type="EMBL" id="KN825423">
    <property type="protein sequence ID" value="KIK91134.1"/>
    <property type="molecule type" value="Genomic_DNA"/>
</dbReference>
<name>A0A0D0DXL2_9AGAM</name>
<dbReference type="SUPFAM" id="SSF50249">
    <property type="entry name" value="Nucleic acid-binding proteins"/>
    <property type="match status" value="1"/>
</dbReference>
<dbReference type="GO" id="GO:0005524">
    <property type="term" value="F:ATP binding"/>
    <property type="evidence" value="ECO:0007669"/>
    <property type="project" value="UniProtKB-KW"/>
</dbReference>
<dbReference type="PROSITE" id="PS50862">
    <property type="entry name" value="AA_TRNA_LIGASE_II"/>
    <property type="match status" value="1"/>
</dbReference>
<keyword evidence="6" id="KW-0648">Protein biosynthesis</keyword>
<reference evidence="13" key="2">
    <citation type="submission" date="2015-01" db="EMBL/GenBank/DDBJ databases">
        <title>Evolutionary Origins and Diversification of the Mycorrhizal Mutualists.</title>
        <authorList>
            <consortium name="DOE Joint Genome Institute"/>
            <consortium name="Mycorrhizal Genomics Consortium"/>
            <person name="Kohler A."/>
            <person name="Kuo A."/>
            <person name="Nagy L.G."/>
            <person name="Floudas D."/>
            <person name="Copeland A."/>
            <person name="Barry K.W."/>
            <person name="Cichocki N."/>
            <person name="Veneault-Fourrey C."/>
            <person name="LaButti K."/>
            <person name="Lindquist E.A."/>
            <person name="Lipzen A."/>
            <person name="Lundell T."/>
            <person name="Morin E."/>
            <person name="Murat C."/>
            <person name="Riley R."/>
            <person name="Ohm R."/>
            <person name="Sun H."/>
            <person name="Tunlid A."/>
            <person name="Henrissat B."/>
            <person name="Grigoriev I.V."/>
            <person name="Hibbett D.S."/>
            <person name="Martin F."/>
        </authorList>
    </citation>
    <scope>NUCLEOTIDE SEQUENCE [LARGE SCALE GENOMIC DNA]</scope>
    <source>
        <strain evidence="13">Ve08.2h10</strain>
    </source>
</reference>
<dbReference type="AlphaFoldDB" id="A0A0D0DXL2"/>
<dbReference type="InterPro" id="IPR004365">
    <property type="entry name" value="NA-bd_OB_tRNA"/>
</dbReference>
<dbReference type="FunCoup" id="A0A0D0DXL2">
    <property type="interactions" value="391"/>
</dbReference>
<keyword evidence="5" id="KW-0067">ATP-binding</keyword>
<feature type="region of interest" description="Disordered" evidence="10">
    <location>
        <begin position="188"/>
        <end position="209"/>
    </location>
</feature>
<evidence type="ECO:0000256" key="5">
    <source>
        <dbReference type="ARBA" id="ARBA00022840"/>
    </source>
</evidence>
<keyword evidence="7" id="KW-0030">Aminoacyl-tRNA synthetase</keyword>
<keyword evidence="13" id="KW-1185">Reference proteome</keyword>
<dbReference type="Pfam" id="PF00152">
    <property type="entry name" value="tRNA-synt_2"/>
    <property type="match status" value="1"/>
</dbReference>
<feature type="compositionally biased region" description="Low complexity" evidence="10">
    <location>
        <begin position="188"/>
        <end position="202"/>
    </location>
</feature>
<proteinExistence type="inferred from homology"/>
<keyword evidence="4" id="KW-0547">Nucleotide-binding</keyword>
<organism evidence="12 13">
    <name type="scientific">Paxillus rubicundulus Ve08.2h10</name>
    <dbReference type="NCBI Taxonomy" id="930991"/>
    <lineage>
        <taxon>Eukaryota</taxon>
        <taxon>Fungi</taxon>
        <taxon>Dikarya</taxon>
        <taxon>Basidiomycota</taxon>
        <taxon>Agaricomycotina</taxon>
        <taxon>Agaricomycetes</taxon>
        <taxon>Agaricomycetidae</taxon>
        <taxon>Boletales</taxon>
        <taxon>Paxilineae</taxon>
        <taxon>Paxillaceae</taxon>
        <taxon>Paxillus</taxon>
    </lineage>
</organism>
<dbReference type="SUPFAM" id="SSF55681">
    <property type="entry name" value="Class II aaRS and biotin synthetases"/>
    <property type="match status" value="1"/>
</dbReference>
<dbReference type="InterPro" id="IPR004364">
    <property type="entry name" value="Aa-tRNA-synt_II"/>
</dbReference>
<dbReference type="Gene3D" id="2.40.50.140">
    <property type="entry name" value="Nucleic acid-binding proteins"/>
    <property type="match status" value="1"/>
</dbReference>
<evidence type="ECO:0000313" key="13">
    <source>
        <dbReference type="Proteomes" id="UP000054538"/>
    </source>
</evidence>
<dbReference type="HOGENOM" id="CLU_004553_2_0_1"/>
<dbReference type="InParanoid" id="A0A0D0DXL2"/>
<evidence type="ECO:0000313" key="12">
    <source>
        <dbReference type="EMBL" id="KIK91134.1"/>
    </source>
</evidence>
<feature type="domain" description="Aminoacyl-transfer RNA synthetases class-II family profile" evidence="11">
    <location>
        <begin position="145"/>
        <end position="480"/>
    </location>
</feature>
<gene>
    <name evidence="12" type="ORF">PAXRUDRAFT_831091</name>
</gene>
<dbReference type="CDD" id="cd00776">
    <property type="entry name" value="AsxRS_core"/>
    <property type="match status" value="1"/>
</dbReference>
<evidence type="ECO:0000256" key="9">
    <source>
        <dbReference type="ARBA" id="ARBA00068798"/>
    </source>
</evidence>
<protein>
    <recommendedName>
        <fullName evidence="9">Asparagine--tRNA ligase, mitochondrial</fullName>
        <ecNumber evidence="2">6.1.1.22</ecNumber>
    </recommendedName>
    <alternativeName>
        <fullName evidence="8">Asparaginyl-tRNA synthetase</fullName>
    </alternativeName>
</protein>
<dbReference type="InterPro" id="IPR012340">
    <property type="entry name" value="NA-bd_OB-fold"/>
</dbReference>
<dbReference type="OrthoDB" id="1931232at2759"/>
<dbReference type="GO" id="GO:0006421">
    <property type="term" value="P:asparaginyl-tRNA aminoacylation"/>
    <property type="evidence" value="ECO:0007669"/>
    <property type="project" value="InterPro"/>
</dbReference>
<evidence type="ECO:0000256" key="2">
    <source>
        <dbReference type="ARBA" id="ARBA00012816"/>
    </source>
</evidence>
<evidence type="ECO:0000256" key="3">
    <source>
        <dbReference type="ARBA" id="ARBA00022598"/>
    </source>
</evidence>
<comment type="similarity">
    <text evidence="1">Belongs to the class-II aminoacyl-tRNA synthetase family.</text>
</comment>
<dbReference type="NCBIfam" id="TIGR00457">
    <property type="entry name" value="asnS"/>
    <property type="match status" value="1"/>
</dbReference>